<keyword evidence="4" id="KW-0378">Hydrolase</keyword>
<dbReference type="Pfam" id="PF13359">
    <property type="entry name" value="DDE_Tnp_4"/>
    <property type="match status" value="1"/>
</dbReference>
<dbReference type="InterPro" id="IPR027806">
    <property type="entry name" value="HARBI1_dom"/>
</dbReference>
<dbReference type="STRING" id="995060.SAMN04487904_102332"/>
<keyword evidence="2" id="KW-0479">Metal-binding</keyword>
<evidence type="ECO:0000256" key="2">
    <source>
        <dbReference type="ARBA" id="ARBA00022723"/>
    </source>
</evidence>
<evidence type="ECO:0000313" key="4">
    <source>
        <dbReference type="EMBL" id="SFT47213.1"/>
    </source>
</evidence>
<dbReference type="RefSeq" id="WP_092974497.1">
    <property type="nucleotide sequence ID" value="NZ_FPAT01000002.1"/>
</dbReference>
<organism evidence="4 5">
    <name type="scientific">Actinopolyspora righensis</name>
    <dbReference type="NCBI Taxonomy" id="995060"/>
    <lineage>
        <taxon>Bacteria</taxon>
        <taxon>Bacillati</taxon>
        <taxon>Actinomycetota</taxon>
        <taxon>Actinomycetes</taxon>
        <taxon>Actinopolysporales</taxon>
        <taxon>Actinopolysporaceae</taxon>
        <taxon>Actinopolyspora</taxon>
        <taxon>Actinopolyspora alba group</taxon>
    </lineage>
</organism>
<dbReference type="AlphaFoldDB" id="A0A1I6Y9P6"/>
<keyword evidence="5" id="KW-1185">Reference proteome</keyword>
<protein>
    <submittedName>
        <fullName evidence="4">DDE superfamily endonuclease</fullName>
    </submittedName>
</protein>
<evidence type="ECO:0000256" key="1">
    <source>
        <dbReference type="ARBA" id="ARBA00001968"/>
    </source>
</evidence>
<gene>
    <name evidence="4" type="ORF">SAMN04487904_102332</name>
</gene>
<comment type="cofactor">
    <cofactor evidence="1">
        <name>a divalent metal cation</name>
        <dbReference type="ChEBI" id="CHEBI:60240"/>
    </cofactor>
</comment>
<accession>A0A1I6Y9P6</accession>
<dbReference type="GO" id="GO:0004519">
    <property type="term" value="F:endonuclease activity"/>
    <property type="evidence" value="ECO:0007669"/>
    <property type="project" value="UniProtKB-KW"/>
</dbReference>
<dbReference type="GO" id="GO:0046872">
    <property type="term" value="F:metal ion binding"/>
    <property type="evidence" value="ECO:0007669"/>
    <property type="project" value="UniProtKB-KW"/>
</dbReference>
<evidence type="ECO:0000259" key="3">
    <source>
        <dbReference type="Pfam" id="PF13359"/>
    </source>
</evidence>
<feature type="domain" description="DDE Tnp4" evidence="3">
    <location>
        <begin position="9"/>
        <end position="104"/>
    </location>
</feature>
<reference evidence="5" key="1">
    <citation type="submission" date="2016-10" db="EMBL/GenBank/DDBJ databases">
        <authorList>
            <person name="Varghese N."/>
            <person name="Submissions S."/>
        </authorList>
    </citation>
    <scope>NUCLEOTIDE SEQUENCE [LARGE SCALE GENOMIC DNA]</scope>
    <source>
        <strain evidence="5">DSM 45501</strain>
    </source>
</reference>
<keyword evidence="4" id="KW-0255">Endonuclease</keyword>
<dbReference type="EMBL" id="FPAT01000002">
    <property type="protein sequence ID" value="SFT47213.1"/>
    <property type="molecule type" value="Genomic_DNA"/>
</dbReference>
<sequence length="111" mass="12820">MFGDISRGAHDLTVFRHSSLHETLNHANTIGGLGYLGNAITQPSKTPKNGKLDLDREKANTRIAFLSYPVERAIAYLRYWNILATRYRRPLVHLRRILHIITGLRRLLETW</sequence>
<keyword evidence="4" id="KW-0540">Nuclease</keyword>
<evidence type="ECO:0000313" key="5">
    <source>
        <dbReference type="Proteomes" id="UP000199165"/>
    </source>
</evidence>
<proteinExistence type="predicted"/>
<name>A0A1I6Y9P6_9ACTN</name>
<dbReference type="Proteomes" id="UP000199165">
    <property type="component" value="Unassembled WGS sequence"/>
</dbReference>